<gene>
    <name evidence="6" type="ORF">J2S62_002193</name>
</gene>
<reference evidence="6 7" key="1">
    <citation type="submission" date="2023-07" db="EMBL/GenBank/DDBJ databases">
        <title>Sequencing the genomes of 1000 actinobacteria strains.</title>
        <authorList>
            <person name="Klenk H.-P."/>
        </authorList>
    </citation>
    <scope>NUCLEOTIDE SEQUENCE [LARGE SCALE GENOMIC DNA]</scope>
    <source>
        <strain evidence="6 7">DSM 22966</strain>
    </source>
</reference>
<dbReference type="Proteomes" id="UP001183794">
    <property type="component" value="Unassembled WGS sequence"/>
</dbReference>
<evidence type="ECO:0000313" key="7">
    <source>
        <dbReference type="Proteomes" id="UP001183794"/>
    </source>
</evidence>
<feature type="domain" description="HTH tetR-type" evidence="5">
    <location>
        <begin position="1"/>
        <end position="37"/>
    </location>
</feature>
<dbReference type="InterPro" id="IPR001647">
    <property type="entry name" value="HTH_TetR"/>
</dbReference>
<keyword evidence="7" id="KW-1185">Reference proteome</keyword>
<dbReference type="InterPro" id="IPR036271">
    <property type="entry name" value="Tet_transcr_reg_TetR-rel_C_sf"/>
</dbReference>
<evidence type="ECO:0000313" key="6">
    <source>
        <dbReference type="EMBL" id="MDR7347936.1"/>
    </source>
</evidence>
<evidence type="ECO:0000256" key="2">
    <source>
        <dbReference type="ARBA" id="ARBA00023125"/>
    </source>
</evidence>
<keyword evidence="2 4" id="KW-0238">DNA-binding</keyword>
<sequence>MSHLAKRLGVAPSALYNHLDNKADLVLLIQDALVSQVSLDEMDRLVEGKLSLGEALEGWARSYRRVFASYPSLIPLIAVTPVSEAPQTSHMYDTVAKALIVSGIPEQRVISVIVAFESFLFGSALDLNAPADVLDAGEATEQRVWLARAVDASKANDQRAGVSQGDIDDTEAPVNIHAETPFQYGLRALIHQTVALVQSRM</sequence>
<dbReference type="Gene3D" id="1.10.357.10">
    <property type="entry name" value="Tetracycline Repressor, domain 2"/>
    <property type="match status" value="1"/>
</dbReference>
<evidence type="ECO:0000259" key="5">
    <source>
        <dbReference type="PROSITE" id="PS50977"/>
    </source>
</evidence>
<protein>
    <submittedName>
        <fullName evidence="6">AcrR family transcriptional regulator</fullName>
    </submittedName>
</protein>
<keyword evidence="1" id="KW-0805">Transcription regulation</keyword>
<dbReference type="EMBL" id="JAVDYJ010000001">
    <property type="protein sequence ID" value="MDR7347936.1"/>
    <property type="molecule type" value="Genomic_DNA"/>
</dbReference>
<dbReference type="InterPro" id="IPR004111">
    <property type="entry name" value="Repressor_TetR_C"/>
</dbReference>
<comment type="caution">
    <text evidence="4">Lacks conserved residue(s) required for the propagation of feature annotation.</text>
</comment>
<accession>A0ABU2B3E8</accession>
<name>A0ABU2B3E8_9MICC</name>
<dbReference type="Pfam" id="PF02909">
    <property type="entry name" value="TetR_C_1"/>
    <property type="match status" value="1"/>
</dbReference>
<dbReference type="SUPFAM" id="SSF48498">
    <property type="entry name" value="Tetracyclin repressor-like, C-terminal domain"/>
    <property type="match status" value="1"/>
</dbReference>
<evidence type="ECO:0000256" key="4">
    <source>
        <dbReference type="PROSITE-ProRule" id="PRU00335"/>
    </source>
</evidence>
<evidence type="ECO:0000256" key="1">
    <source>
        <dbReference type="ARBA" id="ARBA00023015"/>
    </source>
</evidence>
<comment type="caution">
    <text evidence="6">The sequence shown here is derived from an EMBL/GenBank/DDBJ whole genome shotgun (WGS) entry which is preliminary data.</text>
</comment>
<dbReference type="InterPro" id="IPR009057">
    <property type="entry name" value="Homeodomain-like_sf"/>
</dbReference>
<evidence type="ECO:0000256" key="3">
    <source>
        <dbReference type="ARBA" id="ARBA00023163"/>
    </source>
</evidence>
<keyword evidence="3" id="KW-0804">Transcription</keyword>
<proteinExistence type="predicted"/>
<dbReference type="SUPFAM" id="SSF46689">
    <property type="entry name" value="Homeodomain-like"/>
    <property type="match status" value="1"/>
</dbReference>
<dbReference type="PROSITE" id="PS50977">
    <property type="entry name" value="HTH_TETR_2"/>
    <property type="match status" value="1"/>
</dbReference>
<organism evidence="6 7">
    <name type="scientific">Enteractinococcus fodinae</name>
    <dbReference type="NCBI Taxonomy" id="684663"/>
    <lineage>
        <taxon>Bacteria</taxon>
        <taxon>Bacillati</taxon>
        <taxon>Actinomycetota</taxon>
        <taxon>Actinomycetes</taxon>
        <taxon>Micrococcales</taxon>
        <taxon>Micrococcaceae</taxon>
    </lineage>
</organism>